<dbReference type="OrthoDB" id="323154at2759"/>
<comment type="caution">
    <text evidence="2">The sequence shown here is derived from an EMBL/GenBank/DDBJ whole genome shotgun (WGS) entry which is preliminary data.</text>
</comment>
<feature type="coiled-coil region" evidence="1">
    <location>
        <begin position="229"/>
        <end position="294"/>
    </location>
</feature>
<reference evidence="2 3" key="1">
    <citation type="submission" date="2016-11" db="EMBL/GenBank/DDBJ databases">
        <title>The macronuclear genome of Stentor coeruleus: a giant cell with tiny introns.</title>
        <authorList>
            <person name="Slabodnick M."/>
            <person name="Ruby J.G."/>
            <person name="Reiff S.B."/>
            <person name="Swart E.C."/>
            <person name="Gosai S."/>
            <person name="Prabakaran S."/>
            <person name="Witkowska E."/>
            <person name="Larue G.E."/>
            <person name="Fisher S."/>
            <person name="Freeman R.M."/>
            <person name="Gunawardena J."/>
            <person name="Chu W."/>
            <person name="Stover N.A."/>
            <person name="Gregory B.D."/>
            <person name="Nowacki M."/>
            <person name="Derisi J."/>
            <person name="Roy S.W."/>
            <person name="Marshall W.F."/>
            <person name="Sood P."/>
        </authorList>
    </citation>
    <scope>NUCLEOTIDE SEQUENCE [LARGE SCALE GENOMIC DNA]</scope>
    <source>
        <strain evidence="2">WM001</strain>
    </source>
</reference>
<sequence>MYESVIDLLFEIQKLNIRDDNSLILSFDKNRGEFDEEIRGITAIEVDAFDAVGRAELDLKELDDELEAGQYFVQNCNKNLKHDGEQLKQIKEKKCGENMNFILQLISLSDAQETIVQLKEQMVEAFEKKDPVFLEKVSKVLEDMKEMTSFVELGYGVYSHSYEFSTAKRNSVDEKRTLDALYYAESKPLTYLDSDLGIILDKLLLFIQQSQKTLEEREIKTAHDIVAWEMELQKESAQLLDEIERKNMQIQKIQRDIKRKNDLKSINYDTWSDIKGLRENMKDALDNFEKYEKTERDRRKHTNEAAEEALYVFETQFPEYAAYIKNKK</sequence>
<protein>
    <submittedName>
        <fullName evidence="2">Uncharacterized protein</fullName>
    </submittedName>
</protein>
<evidence type="ECO:0000313" key="2">
    <source>
        <dbReference type="EMBL" id="OMJ85170.1"/>
    </source>
</evidence>
<dbReference type="AlphaFoldDB" id="A0A1R2C879"/>
<evidence type="ECO:0000256" key="1">
    <source>
        <dbReference type="SAM" id="Coils"/>
    </source>
</evidence>
<keyword evidence="1" id="KW-0175">Coiled coil</keyword>
<proteinExistence type="predicted"/>
<evidence type="ECO:0000313" key="3">
    <source>
        <dbReference type="Proteomes" id="UP000187209"/>
    </source>
</evidence>
<dbReference type="EMBL" id="MPUH01000245">
    <property type="protein sequence ID" value="OMJ85170.1"/>
    <property type="molecule type" value="Genomic_DNA"/>
</dbReference>
<gene>
    <name evidence="2" type="ORF">SteCoe_13562</name>
</gene>
<organism evidence="2 3">
    <name type="scientific">Stentor coeruleus</name>
    <dbReference type="NCBI Taxonomy" id="5963"/>
    <lineage>
        <taxon>Eukaryota</taxon>
        <taxon>Sar</taxon>
        <taxon>Alveolata</taxon>
        <taxon>Ciliophora</taxon>
        <taxon>Postciliodesmatophora</taxon>
        <taxon>Heterotrichea</taxon>
        <taxon>Heterotrichida</taxon>
        <taxon>Stentoridae</taxon>
        <taxon>Stentor</taxon>
    </lineage>
</organism>
<accession>A0A1R2C879</accession>
<keyword evidence="3" id="KW-1185">Reference proteome</keyword>
<name>A0A1R2C879_9CILI</name>
<dbReference type="Proteomes" id="UP000187209">
    <property type="component" value="Unassembled WGS sequence"/>
</dbReference>